<comment type="caution">
    <text evidence="3">The sequence shown here is derived from an EMBL/GenBank/DDBJ whole genome shotgun (WGS) entry which is preliminary data.</text>
</comment>
<feature type="domain" description="PDZ" evidence="2">
    <location>
        <begin position="608"/>
        <end position="691"/>
    </location>
</feature>
<gene>
    <name evidence="3" type="ORF">PVAND_012144</name>
</gene>
<evidence type="ECO:0000256" key="1">
    <source>
        <dbReference type="SAM" id="MobiDB-lite"/>
    </source>
</evidence>
<dbReference type="PANTHER" id="PTHR19964">
    <property type="entry name" value="MULTIPLE PDZ DOMAIN PROTEIN"/>
    <property type="match status" value="1"/>
</dbReference>
<dbReference type="InterPro" id="IPR036034">
    <property type="entry name" value="PDZ_sf"/>
</dbReference>
<dbReference type="Proteomes" id="UP001107558">
    <property type="component" value="Chromosome 1"/>
</dbReference>
<dbReference type="PROSITE" id="PS50106">
    <property type="entry name" value="PDZ"/>
    <property type="match status" value="5"/>
</dbReference>
<dbReference type="Gene3D" id="2.30.42.10">
    <property type="match status" value="5"/>
</dbReference>
<dbReference type="EMBL" id="JADBJN010000001">
    <property type="protein sequence ID" value="KAG5682819.1"/>
    <property type="molecule type" value="Genomic_DNA"/>
</dbReference>
<protein>
    <recommendedName>
        <fullName evidence="2">PDZ domain-containing protein</fullName>
    </recommendedName>
</protein>
<feature type="domain" description="PDZ" evidence="2">
    <location>
        <begin position="353"/>
        <end position="439"/>
    </location>
</feature>
<feature type="compositionally biased region" description="Basic and acidic residues" evidence="1">
    <location>
        <begin position="813"/>
        <end position="826"/>
    </location>
</feature>
<sequence>MLRLISYSSADSFIKRDYVLDIIDKNSKFSDVCYADSFIHITSADSIKAIYSMSKDSKKQCLVQHRREYYNDFEDCLRDYKNQKIKSIQKQTKYHHSDGDNGESDSEYVDCTDSNVVGIEFKHQSVLASKSMPHVPTETFHDNLCRVPENIKLAAITAIASERVTKTAKKTIPNDPMCITKQHPTATKMTIMKSNEVVAPLNKCESVEHLKAYNKNNYNNQKNIIDKNDTKGVNVDECSSETNKVNVNKKEIENECPSTSTALITERNNNKISTVINAQRLPQLIDASSIEVRVATNTPVVVKKDELAKRKSCKKRQGSIKDLSQRKMTVTTTATDNNKINNLDDATWSQEREVVLERVQNKSFGISIVGGKVNVSGDSLVSGIFIKSIIAADQCGLLKVGDRILAVDGVDIRHSSHEMAVKTIKNAGDKMTLRVQSLNTGSTDENPIEFMKRIPPPITPSKTPIPEIIQEGVEKEKENLKEEMKDSVKPMQPMPIIKEPSNKKGTSNGVTSPEIDDEENLMVMVNNSTGYTPIPDTESEGSSDEDEDNREMEGKTYSAAGNEIDRASAGNVKRSKEEIAADPEKENEFGYTMNKIKKRYGNLGTVLCHTIDRGNSSSIGISLAGHRDRNKMACFIAGINPKGIASSGGLEIGDEILEVNGIVLHGRCHLNASAIIKGLPGSVMQFIVLRRKQALEDLAVKPVTQFPVEISNEDAFATFKNVRHVTIKKGNQSLGIMIIEGKHAEVGQGIFVSDIQEGSNAEKAGLSIGDMILAVNKDSLLGCNYETAASMLKKTEGIVVLTVCNPNKKDNETVIKKDIEQPEKGPSRPLTPKPQPSPAKEAASDPTTCEIANNHNTVIEIKLENNPIGIQVAGGCDTLVNTGAVIVNILPGSIAEKDKRLQVFDQILEINSTKITQELTCELIQRAVKQVQSKVKMTIYRADPPEVESMEIELTKKPGKNLGIGFFTSNPRGMLVTDIVTGGIADLDGRIQKSDIVTHVNSEKVSNMSVEECSTLLKAIQGKVTFKILRAKPKKRSS</sequence>
<feature type="compositionally biased region" description="Acidic residues" evidence="1">
    <location>
        <begin position="537"/>
        <end position="550"/>
    </location>
</feature>
<reference evidence="3" key="1">
    <citation type="submission" date="2021-03" db="EMBL/GenBank/DDBJ databases">
        <title>Chromosome level genome of the anhydrobiotic midge Polypedilum vanderplanki.</title>
        <authorList>
            <person name="Yoshida Y."/>
            <person name="Kikawada T."/>
            <person name="Gusev O."/>
        </authorList>
    </citation>
    <scope>NUCLEOTIDE SEQUENCE</scope>
    <source>
        <strain evidence="3">NIAS01</strain>
        <tissue evidence="3">Whole body or cell culture</tissue>
    </source>
</reference>
<keyword evidence="4" id="KW-1185">Reference proteome</keyword>
<dbReference type="InterPro" id="IPR001478">
    <property type="entry name" value="PDZ"/>
</dbReference>
<dbReference type="InterPro" id="IPR051342">
    <property type="entry name" value="PDZ_scaffold"/>
</dbReference>
<dbReference type="CDD" id="cd23064">
    <property type="entry name" value="PDZ3_INAD-like"/>
    <property type="match status" value="1"/>
</dbReference>
<dbReference type="SMART" id="SM00228">
    <property type="entry name" value="PDZ"/>
    <property type="match status" value="5"/>
</dbReference>
<evidence type="ECO:0000259" key="2">
    <source>
        <dbReference type="PROSITE" id="PS50106"/>
    </source>
</evidence>
<dbReference type="SUPFAM" id="SSF50156">
    <property type="entry name" value="PDZ domain-like"/>
    <property type="match status" value="5"/>
</dbReference>
<feature type="domain" description="PDZ" evidence="2">
    <location>
        <begin position="857"/>
        <end position="943"/>
    </location>
</feature>
<feature type="domain" description="PDZ" evidence="2">
    <location>
        <begin position="724"/>
        <end position="807"/>
    </location>
</feature>
<evidence type="ECO:0000313" key="3">
    <source>
        <dbReference type="EMBL" id="KAG5682819.1"/>
    </source>
</evidence>
<feature type="region of interest" description="Disordered" evidence="1">
    <location>
        <begin position="483"/>
        <end position="581"/>
    </location>
</feature>
<dbReference type="OrthoDB" id="438726at2759"/>
<name>A0A9J6CMG6_POLVA</name>
<dbReference type="Pfam" id="PF00595">
    <property type="entry name" value="PDZ"/>
    <property type="match status" value="5"/>
</dbReference>
<proteinExistence type="predicted"/>
<evidence type="ECO:0000313" key="4">
    <source>
        <dbReference type="Proteomes" id="UP001107558"/>
    </source>
</evidence>
<accession>A0A9J6CMG6</accession>
<dbReference type="AlphaFoldDB" id="A0A9J6CMG6"/>
<feature type="domain" description="PDZ" evidence="2">
    <location>
        <begin position="951"/>
        <end position="1032"/>
    </location>
</feature>
<feature type="region of interest" description="Disordered" evidence="1">
    <location>
        <begin position="813"/>
        <end position="847"/>
    </location>
</feature>
<organism evidence="3 4">
    <name type="scientific">Polypedilum vanderplanki</name>
    <name type="common">Sleeping chironomid midge</name>
    <dbReference type="NCBI Taxonomy" id="319348"/>
    <lineage>
        <taxon>Eukaryota</taxon>
        <taxon>Metazoa</taxon>
        <taxon>Ecdysozoa</taxon>
        <taxon>Arthropoda</taxon>
        <taxon>Hexapoda</taxon>
        <taxon>Insecta</taxon>
        <taxon>Pterygota</taxon>
        <taxon>Neoptera</taxon>
        <taxon>Endopterygota</taxon>
        <taxon>Diptera</taxon>
        <taxon>Nematocera</taxon>
        <taxon>Chironomoidea</taxon>
        <taxon>Chironomidae</taxon>
        <taxon>Chironominae</taxon>
        <taxon>Polypedilum</taxon>
        <taxon>Polypedilum</taxon>
    </lineage>
</organism>
<dbReference type="PANTHER" id="PTHR19964:SF89">
    <property type="entry name" value="INACTIVATION-NO-AFTER-POTENTIAL D PROTEIN-LIKE PROTEIN"/>
    <property type="match status" value="1"/>
</dbReference>